<dbReference type="EMBL" id="AWWV01001706">
    <property type="protein sequence ID" value="OMP11015.1"/>
    <property type="molecule type" value="Genomic_DNA"/>
</dbReference>
<reference evidence="3 4" key="1">
    <citation type="submission" date="2013-09" db="EMBL/GenBank/DDBJ databases">
        <title>Corchorus capsularis genome sequencing.</title>
        <authorList>
            <person name="Alam M."/>
            <person name="Haque M.S."/>
            <person name="Islam M.S."/>
            <person name="Emdad E.M."/>
            <person name="Islam M.M."/>
            <person name="Ahmed B."/>
            <person name="Halim A."/>
            <person name="Hossen Q.M.M."/>
            <person name="Hossain M.Z."/>
            <person name="Ahmed R."/>
            <person name="Khan M.M."/>
            <person name="Islam R."/>
            <person name="Rashid M.M."/>
            <person name="Khan S.A."/>
            <person name="Rahman M.S."/>
            <person name="Alam M."/>
        </authorList>
    </citation>
    <scope>NUCLEOTIDE SEQUENCE [LARGE SCALE GENOMIC DNA]</scope>
    <source>
        <strain evidence="4">cv. CVL-1</strain>
        <tissue evidence="3">Whole seedling</tissue>
    </source>
</reference>
<organism evidence="3 4">
    <name type="scientific">Corchorus capsularis</name>
    <name type="common">Jute</name>
    <dbReference type="NCBI Taxonomy" id="210143"/>
    <lineage>
        <taxon>Eukaryota</taxon>
        <taxon>Viridiplantae</taxon>
        <taxon>Streptophyta</taxon>
        <taxon>Embryophyta</taxon>
        <taxon>Tracheophyta</taxon>
        <taxon>Spermatophyta</taxon>
        <taxon>Magnoliopsida</taxon>
        <taxon>eudicotyledons</taxon>
        <taxon>Gunneridae</taxon>
        <taxon>Pentapetalae</taxon>
        <taxon>rosids</taxon>
        <taxon>malvids</taxon>
        <taxon>Malvales</taxon>
        <taxon>Malvaceae</taxon>
        <taxon>Grewioideae</taxon>
        <taxon>Apeibeae</taxon>
        <taxon>Corchorus</taxon>
    </lineage>
</organism>
<feature type="compositionally biased region" description="Pro residues" evidence="1">
    <location>
        <begin position="58"/>
        <end position="68"/>
    </location>
</feature>
<keyword evidence="4" id="KW-1185">Reference proteome</keyword>
<comment type="caution">
    <text evidence="3">The sequence shown here is derived from an EMBL/GenBank/DDBJ whole genome shotgun (WGS) entry which is preliminary data.</text>
</comment>
<dbReference type="Gramene" id="OMP11015">
    <property type="protein sequence ID" value="OMP11015"/>
    <property type="gene ID" value="CCACVL1_00728"/>
</dbReference>
<feature type="region of interest" description="Disordered" evidence="1">
    <location>
        <begin position="48"/>
        <end position="68"/>
    </location>
</feature>
<sequence length="68" mass="6959">MALVSYFLAVLLIQGLLLSPAGVVAVEAGSLKYVMLAKGARPSPPPPKYNGIIHQAPMSPPAPAPPSP</sequence>
<evidence type="ECO:0000313" key="3">
    <source>
        <dbReference type="EMBL" id="OMP11015.1"/>
    </source>
</evidence>
<dbReference type="AlphaFoldDB" id="A0A1R3KVB6"/>
<evidence type="ECO:0000313" key="4">
    <source>
        <dbReference type="Proteomes" id="UP000188268"/>
    </source>
</evidence>
<protein>
    <submittedName>
        <fullName evidence="3">Uncharacterized protein</fullName>
    </submittedName>
</protein>
<evidence type="ECO:0000256" key="1">
    <source>
        <dbReference type="SAM" id="MobiDB-lite"/>
    </source>
</evidence>
<name>A0A1R3KVB6_COCAP</name>
<dbReference type="Proteomes" id="UP000188268">
    <property type="component" value="Unassembled WGS sequence"/>
</dbReference>
<gene>
    <name evidence="3" type="ORF">CCACVL1_00728</name>
</gene>
<evidence type="ECO:0000256" key="2">
    <source>
        <dbReference type="SAM" id="SignalP"/>
    </source>
</evidence>
<keyword evidence="2" id="KW-0732">Signal</keyword>
<feature type="chain" id="PRO_5012729335" evidence="2">
    <location>
        <begin position="26"/>
        <end position="68"/>
    </location>
</feature>
<feature type="signal peptide" evidence="2">
    <location>
        <begin position="1"/>
        <end position="25"/>
    </location>
</feature>
<proteinExistence type="predicted"/>
<accession>A0A1R3KVB6</accession>